<sequence>MGYLEPGEYVAYGLTAETPDDWVAMASALIEAHCRRPSLLVTAYVERVRLVAGNRTMRLSYGPVSAVTGVRVRYGQARRGEIQASWLSQVTMAFGLPGSWSVLDLSLVDLDVSTGEVTLGWHVLGLDYNEVEVSYNAGVSVVPVGVKVACAQVVKNAQAMPALNVSRTRMDTMQMQYFSGSLLDESVKSLLRPYVATKVA</sequence>
<evidence type="ECO:0000313" key="2">
    <source>
        <dbReference type="Proteomes" id="UP000199024"/>
    </source>
</evidence>
<reference evidence="1 2" key="1">
    <citation type="submission" date="2016-10" db="EMBL/GenBank/DDBJ databases">
        <authorList>
            <person name="de Groot N.N."/>
        </authorList>
    </citation>
    <scope>NUCLEOTIDE SEQUENCE [LARGE SCALE GENOMIC DNA]</scope>
    <source>
        <strain evidence="1 2">DSM 21001</strain>
    </source>
</reference>
<dbReference type="Proteomes" id="UP000199024">
    <property type="component" value="Unassembled WGS sequence"/>
</dbReference>
<organism evidence="1 2">
    <name type="scientific">Granulicella pectinivorans</name>
    <dbReference type="NCBI Taxonomy" id="474950"/>
    <lineage>
        <taxon>Bacteria</taxon>
        <taxon>Pseudomonadati</taxon>
        <taxon>Acidobacteriota</taxon>
        <taxon>Terriglobia</taxon>
        <taxon>Terriglobales</taxon>
        <taxon>Acidobacteriaceae</taxon>
        <taxon>Granulicella</taxon>
    </lineage>
</organism>
<gene>
    <name evidence="1" type="ORF">SAMN05421771_0725</name>
</gene>
<evidence type="ECO:0000313" key="1">
    <source>
        <dbReference type="EMBL" id="SFS02929.1"/>
    </source>
</evidence>
<proteinExistence type="predicted"/>
<dbReference type="AlphaFoldDB" id="A0A1I6LHJ7"/>
<dbReference type="OrthoDB" id="117729at2"/>
<accession>A0A1I6LHJ7</accession>
<dbReference type="STRING" id="474950.SAMN05421771_0725"/>
<dbReference type="EMBL" id="FOZL01000001">
    <property type="protein sequence ID" value="SFS02929.1"/>
    <property type="molecule type" value="Genomic_DNA"/>
</dbReference>
<keyword evidence="2" id="KW-1185">Reference proteome</keyword>
<dbReference type="RefSeq" id="WP_089836696.1">
    <property type="nucleotide sequence ID" value="NZ_FOZL01000001.1"/>
</dbReference>
<name>A0A1I6LHJ7_9BACT</name>
<protein>
    <submittedName>
        <fullName evidence="1">Uncharacterized protein</fullName>
    </submittedName>
</protein>